<dbReference type="SUPFAM" id="SSF88946">
    <property type="entry name" value="Sigma2 domain of RNA polymerase sigma factors"/>
    <property type="match status" value="1"/>
</dbReference>
<keyword evidence="7" id="KW-1185">Reference proteome</keyword>
<dbReference type="PANTHER" id="PTHR43133:SF39">
    <property type="entry name" value="SIMILAR TO RNA POLYMERASE SIGMA-E FACTOR"/>
    <property type="match status" value="1"/>
</dbReference>
<keyword evidence="3" id="KW-0731">Sigma factor</keyword>
<evidence type="ECO:0000256" key="4">
    <source>
        <dbReference type="ARBA" id="ARBA00023163"/>
    </source>
</evidence>
<evidence type="ECO:0000259" key="5">
    <source>
        <dbReference type="Pfam" id="PF07638"/>
    </source>
</evidence>
<proteinExistence type="inferred from homology"/>
<dbReference type="Proteomes" id="UP001219862">
    <property type="component" value="Unassembled WGS sequence"/>
</dbReference>
<keyword evidence="4" id="KW-0804">Transcription</keyword>
<evidence type="ECO:0000313" key="6">
    <source>
        <dbReference type="EMBL" id="MDC8784900.1"/>
    </source>
</evidence>
<dbReference type="InterPro" id="IPR036388">
    <property type="entry name" value="WH-like_DNA-bd_sf"/>
</dbReference>
<comment type="caution">
    <text evidence="6">The sequence shown here is derived from an EMBL/GenBank/DDBJ whole genome shotgun (WGS) entry which is preliminary data.</text>
</comment>
<feature type="domain" description="RNA polymerase sigma-70 ECF-like HTH" evidence="5">
    <location>
        <begin position="6"/>
        <end position="184"/>
    </location>
</feature>
<dbReference type="InterPro" id="IPR014284">
    <property type="entry name" value="RNA_pol_sigma-70_dom"/>
</dbReference>
<organism evidence="6 7">
    <name type="scientific">Roseateles koreensis</name>
    <dbReference type="NCBI Taxonomy" id="2987526"/>
    <lineage>
        <taxon>Bacteria</taxon>
        <taxon>Pseudomonadati</taxon>
        <taxon>Pseudomonadota</taxon>
        <taxon>Betaproteobacteria</taxon>
        <taxon>Burkholderiales</taxon>
        <taxon>Sphaerotilaceae</taxon>
        <taxon>Roseateles</taxon>
    </lineage>
</organism>
<dbReference type="RefSeq" id="WP_273596023.1">
    <property type="nucleotide sequence ID" value="NZ_JAQQXS010000005.1"/>
</dbReference>
<dbReference type="NCBIfam" id="TIGR02937">
    <property type="entry name" value="sigma70-ECF"/>
    <property type="match status" value="1"/>
</dbReference>
<accession>A0ABT5KR20</accession>
<protein>
    <submittedName>
        <fullName evidence="6">ECF-type sigma factor</fullName>
    </submittedName>
</protein>
<gene>
    <name evidence="6" type="ORF">PRZ01_06825</name>
</gene>
<sequence>MSTSASEITQMLQAAAAGDAQAGAQAMQLLYADLQRLAHSRIQRSGEITLLDATGLVHESYLRLQAQGQLEFADRGHFLAYAAKVMHNIVIDMVRARQAQRRGGNDWHEVTFNTAIAELPAQRDDEIMRVHEALAELAAMEPRLAHVVEMRYFGGLLESEIALSLGITERTVQRDWQKARLFLSIALQT</sequence>
<name>A0ABT5KR20_9BURK</name>
<dbReference type="Gene3D" id="1.10.10.10">
    <property type="entry name" value="Winged helix-like DNA-binding domain superfamily/Winged helix DNA-binding domain"/>
    <property type="match status" value="1"/>
</dbReference>
<dbReference type="NCBIfam" id="TIGR02999">
    <property type="entry name" value="Sig-70_X6"/>
    <property type="match status" value="1"/>
</dbReference>
<dbReference type="InterPro" id="IPR011517">
    <property type="entry name" value="RNA_pol_sigma70_ECF-like"/>
</dbReference>
<reference evidence="6 7" key="1">
    <citation type="submission" date="2022-10" db="EMBL/GenBank/DDBJ databases">
        <title>paucibacter sp. hw8 Genome sequencing.</title>
        <authorList>
            <person name="Park S."/>
        </authorList>
    </citation>
    <scope>NUCLEOTIDE SEQUENCE [LARGE SCALE GENOMIC DNA]</scope>
    <source>
        <strain evidence="7">hw8</strain>
    </source>
</reference>
<evidence type="ECO:0000313" key="7">
    <source>
        <dbReference type="Proteomes" id="UP001219862"/>
    </source>
</evidence>
<comment type="similarity">
    <text evidence="1">Belongs to the sigma-70 factor family. ECF subfamily.</text>
</comment>
<dbReference type="InterPro" id="IPR053812">
    <property type="entry name" value="HTH_Sigma70_ECF-like"/>
</dbReference>
<dbReference type="Gene3D" id="1.10.1740.10">
    <property type="match status" value="1"/>
</dbReference>
<dbReference type="InterPro" id="IPR013325">
    <property type="entry name" value="RNA_pol_sigma_r2"/>
</dbReference>
<dbReference type="InterPro" id="IPR013324">
    <property type="entry name" value="RNA_pol_sigma_r3/r4-like"/>
</dbReference>
<dbReference type="Pfam" id="PF07638">
    <property type="entry name" value="Sigma70_ECF"/>
    <property type="match status" value="1"/>
</dbReference>
<dbReference type="PANTHER" id="PTHR43133">
    <property type="entry name" value="RNA POLYMERASE ECF-TYPE SIGMA FACTO"/>
    <property type="match status" value="1"/>
</dbReference>
<dbReference type="EMBL" id="JAQQXS010000005">
    <property type="protein sequence ID" value="MDC8784900.1"/>
    <property type="molecule type" value="Genomic_DNA"/>
</dbReference>
<keyword evidence="2" id="KW-0805">Transcription regulation</keyword>
<evidence type="ECO:0000256" key="3">
    <source>
        <dbReference type="ARBA" id="ARBA00023082"/>
    </source>
</evidence>
<evidence type="ECO:0000256" key="2">
    <source>
        <dbReference type="ARBA" id="ARBA00023015"/>
    </source>
</evidence>
<dbReference type="InterPro" id="IPR039425">
    <property type="entry name" value="RNA_pol_sigma-70-like"/>
</dbReference>
<evidence type="ECO:0000256" key="1">
    <source>
        <dbReference type="ARBA" id="ARBA00010641"/>
    </source>
</evidence>
<dbReference type="SUPFAM" id="SSF88659">
    <property type="entry name" value="Sigma3 and sigma4 domains of RNA polymerase sigma factors"/>
    <property type="match status" value="1"/>
</dbReference>